<proteinExistence type="predicted"/>
<accession>A0A0F9RZ58</accession>
<dbReference type="AlphaFoldDB" id="A0A0F9RZ58"/>
<keyword evidence="1" id="KW-0812">Transmembrane</keyword>
<evidence type="ECO:0000313" key="2">
    <source>
        <dbReference type="EMBL" id="KKN60159.1"/>
    </source>
</evidence>
<reference evidence="2" key="1">
    <citation type="journal article" date="2015" name="Nature">
        <title>Complex archaea that bridge the gap between prokaryotes and eukaryotes.</title>
        <authorList>
            <person name="Spang A."/>
            <person name="Saw J.H."/>
            <person name="Jorgensen S.L."/>
            <person name="Zaremba-Niedzwiedzka K."/>
            <person name="Martijn J."/>
            <person name="Lind A.E."/>
            <person name="van Eijk R."/>
            <person name="Schleper C."/>
            <person name="Guy L."/>
            <person name="Ettema T.J."/>
        </authorList>
    </citation>
    <scope>NUCLEOTIDE SEQUENCE</scope>
</reference>
<keyword evidence="1" id="KW-1133">Transmembrane helix</keyword>
<gene>
    <name evidence="2" type="ORF">LCGC14_0534500</name>
</gene>
<name>A0A0F9RZ58_9ZZZZ</name>
<protein>
    <submittedName>
        <fullName evidence="2">Uncharacterized protein</fullName>
    </submittedName>
</protein>
<evidence type="ECO:0000256" key="1">
    <source>
        <dbReference type="SAM" id="Phobius"/>
    </source>
</evidence>
<organism evidence="2">
    <name type="scientific">marine sediment metagenome</name>
    <dbReference type="NCBI Taxonomy" id="412755"/>
    <lineage>
        <taxon>unclassified sequences</taxon>
        <taxon>metagenomes</taxon>
        <taxon>ecological metagenomes</taxon>
    </lineage>
</organism>
<sequence>MVVTGIVVIALAGILITLFSLTHTRQEPAILSSLGSLTLTNVTDFETFVSGASLANGTSKLIRSTPSFGCTSVHIAYNRSGTVTLSPMSLTVGGGIVVGETEVLCSQNGTIRFFLAGNSSNASGTGSFQDQTYNISYTAKRYDASWNVTKEIQGGLLVGGRNQATLYTLIILALIITLGFTMFGLSKTNIGDRIGGNGGGFKMGNPMDSFER</sequence>
<keyword evidence="1" id="KW-0472">Membrane</keyword>
<comment type="caution">
    <text evidence="2">The sequence shown here is derived from an EMBL/GenBank/DDBJ whole genome shotgun (WGS) entry which is preliminary data.</text>
</comment>
<dbReference type="EMBL" id="LAZR01000703">
    <property type="protein sequence ID" value="KKN60159.1"/>
    <property type="molecule type" value="Genomic_DNA"/>
</dbReference>
<feature type="transmembrane region" description="Helical" evidence="1">
    <location>
        <begin position="166"/>
        <end position="185"/>
    </location>
</feature>